<evidence type="ECO:0000313" key="3">
    <source>
        <dbReference type="EMBL" id="STO93163.1"/>
    </source>
</evidence>
<feature type="transmembrane region" description="Helical" evidence="1">
    <location>
        <begin position="145"/>
        <end position="165"/>
    </location>
</feature>
<sequence>MNSSNMKYLAKLDHLRFIAAMLVVTHHFIIEKITNNMWTSDLFFVDSIILWIQKGTSGVSLFLVLSGFLFTLIVGAGAKKIIYHKFIYNRILRIFPLVTILIMIVIMLNRNNSNPIDILRLFTLQLNTGGDGSGWGNNIFPSGPIWTVAVEFQFYLIFPVIMLFFTKYGIRWIVTLISFFLLLKVMVFYVSQGYGDVHNPYWDFYHSILGRLDQFVIGIAYGIWYTTHDKKMSKIVAIATITLSILGLTILFKNTNTIDTNLFASVFSFTLEAVLWGGIIIGYLNMQFQSLMLERVSKVLAFLGGVSFSIYLLHVPTGFFINKLISLYFDGIGDWVVLFIKMIVVILVSSLSFYAIEKPFMGLRVKYLLDR</sequence>
<feature type="transmembrane region" description="Helical" evidence="1">
    <location>
        <begin position="296"/>
        <end position="315"/>
    </location>
</feature>
<protein>
    <submittedName>
        <fullName evidence="3">Acyltransferase</fullName>
        <ecNumber evidence="3">2.3.1.-</ecNumber>
    </submittedName>
</protein>
<evidence type="ECO:0000256" key="1">
    <source>
        <dbReference type="SAM" id="Phobius"/>
    </source>
</evidence>
<gene>
    <name evidence="3" type="primary">oatA</name>
    <name evidence="3" type="ORF">NCTC13335_01027</name>
</gene>
<dbReference type="RefSeq" id="WP_115003045.1">
    <property type="nucleotide sequence ID" value="NZ_UGHS01000004.1"/>
</dbReference>
<name>A0A377IY82_9PAST</name>
<dbReference type="GO" id="GO:0000271">
    <property type="term" value="P:polysaccharide biosynthetic process"/>
    <property type="evidence" value="ECO:0007669"/>
    <property type="project" value="TreeGrafter"/>
</dbReference>
<accession>A0A377IY82</accession>
<keyword evidence="4" id="KW-1185">Reference proteome</keyword>
<feature type="transmembrane region" description="Helical" evidence="1">
    <location>
        <begin position="335"/>
        <end position="356"/>
    </location>
</feature>
<reference evidence="3 4" key="1">
    <citation type="submission" date="2018-06" db="EMBL/GenBank/DDBJ databases">
        <authorList>
            <consortium name="Pathogen Informatics"/>
            <person name="Doyle S."/>
        </authorList>
    </citation>
    <scope>NUCLEOTIDE SEQUENCE [LARGE SCALE GENOMIC DNA]</scope>
    <source>
        <strain evidence="3 4">NCTC13335</strain>
    </source>
</reference>
<keyword evidence="1" id="KW-0812">Transmembrane</keyword>
<evidence type="ECO:0000259" key="2">
    <source>
        <dbReference type="Pfam" id="PF01757"/>
    </source>
</evidence>
<dbReference type="PANTHER" id="PTHR23028:SF53">
    <property type="entry name" value="ACYL_TRANSF_3 DOMAIN-CONTAINING PROTEIN"/>
    <property type="match status" value="1"/>
</dbReference>
<keyword evidence="1" id="KW-1133">Transmembrane helix</keyword>
<dbReference type="GO" id="GO:0016020">
    <property type="term" value="C:membrane"/>
    <property type="evidence" value="ECO:0007669"/>
    <property type="project" value="TreeGrafter"/>
</dbReference>
<organism evidence="3 4">
    <name type="scientific">Haemophilus pittmaniae</name>
    <dbReference type="NCBI Taxonomy" id="249188"/>
    <lineage>
        <taxon>Bacteria</taxon>
        <taxon>Pseudomonadati</taxon>
        <taxon>Pseudomonadota</taxon>
        <taxon>Gammaproteobacteria</taxon>
        <taxon>Pasteurellales</taxon>
        <taxon>Pasteurellaceae</taxon>
        <taxon>Haemophilus</taxon>
    </lineage>
</organism>
<feature type="transmembrane region" description="Helical" evidence="1">
    <location>
        <begin position="204"/>
        <end position="223"/>
    </location>
</feature>
<feature type="transmembrane region" description="Helical" evidence="1">
    <location>
        <begin position="12"/>
        <end position="30"/>
    </location>
</feature>
<feature type="transmembrane region" description="Helical" evidence="1">
    <location>
        <begin position="264"/>
        <end position="284"/>
    </location>
</feature>
<dbReference type="OrthoDB" id="9767863at2"/>
<dbReference type="Proteomes" id="UP000255264">
    <property type="component" value="Unassembled WGS sequence"/>
</dbReference>
<dbReference type="EMBL" id="UGHS01000004">
    <property type="protein sequence ID" value="STO93163.1"/>
    <property type="molecule type" value="Genomic_DNA"/>
</dbReference>
<dbReference type="Pfam" id="PF01757">
    <property type="entry name" value="Acyl_transf_3"/>
    <property type="match status" value="1"/>
</dbReference>
<dbReference type="AlphaFoldDB" id="A0A377IY82"/>
<dbReference type="PANTHER" id="PTHR23028">
    <property type="entry name" value="ACETYLTRANSFERASE"/>
    <property type="match status" value="1"/>
</dbReference>
<feature type="transmembrane region" description="Helical" evidence="1">
    <location>
        <begin position="90"/>
        <end position="108"/>
    </location>
</feature>
<proteinExistence type="predicted"/>
<feature type="transmembrane region" description="Helical" evidence="1">
    <location>
        <begin position="59"/>
        <end position="78"/>
    </location>
</feature>
<keyword evidence="3" id="KW-0808">Transferase</keyword>
<keyword evidence="1" id="KW-0472">Membrane</keyword>
<keyword evidence="3" id="KW-0012">Acyltransferase</keyword>
<dbReference type="InterPro" id="IPR002656">
    <property type="entry name" value="Acyl_transf_3_dom"/>
</dbReference>
<dbReference type="InterPro" id="IPR050879">
    <property type="entry name" value="Acyltransferase_3"/>
</dbReference>
<evidence type="ECO:0000313" key="4">
    <source>
        <dbReference type="Proteomes" id="UP000255264"/>
    </source>
</evidence>
<feature type="domain" description="Acyltransferase 3" evidence="2">
    <location>
        <begin position="10"/>
        <end position="351"/>
    </location>
</feature>
<dbReference type="EC" id="2.3.1.-" evidence="3"/>
<feature type="transmembrane region" description="Helical" evidence="1">
    <location>
        <begin position="235"/>
        <end position="252"/>
    </location>
</feature>
<dbReference type="GO" id="GO:0016747">
    <property type="term" value="F:acyltransferase activity, transferring groups other than amino-acyl groups"/>
    <property type="evidence" value="ECO:0007669"/>
    <property type="project" value="InterPro"/>
</dbReference>
<feature type="transmembrane region" description="Helical" evidence="1">
    <location>
        <begin position="172"/>
        <end position="192"/>
    </location>
</feature>